<reference evidence="1" key="1">
    <citation type="journal article" date="2014" name="Front. Microbiol.">
        <title>High frequency of phylogenetically diverse reductive dehalogenase-homologous genes in deep subseafloor sedimentary metagenomes.</title>
        <authorList>
            <person name="Kawai M."/>
            <person name="Futagami T."/>
            <person name="Toyoda A."/>
            <person name="Takaki Y."/>
            <person name="Nishi S."/>
            <person name="Hori S."/>
            <person name="Arai W."/>
            <person name="Tsubouchi T."/>
            <person name="Morono Y."/>
            <person name="Uchiyama I."/>
            <person name="Ito T."/>
            <person name="Fujiyama A."/>
            <person name="Inagaki F."/>
            <person name="Takami H."/>
        </authorList>
    </citation>
    <scope>NUCLEOTIDE SEQUENCE</scope>
    <source>
        <strain evidence="1">Expedition CK06-06</strain>
    </source>
</reference>
<evidence type="ECO:0000313" key="1">
    <source>
        <dbReference type="EMBL" id="GAH25747.1"/>
    </source>
</evidence>
<feature type="non-terminal residue" evidence="1">
    <location>
        <position position="105"/>
    </location>
</feature>
<organism evidence="1">
    <name type="scientific">marine sediment metagenome</name>
    <dbReference type="NCBI Taxonomy" id="412755"/>
    <lineage>
        <taxon>unclassified sequences</taxon>
        <taxon>metagenomes</taxon>
        <taxon>ecological metagenomes</taxon>
    </lineage>
</organism>
<sequence length="105" mass="11416">THNLRSVAVTTLNPTTDQRVDISINAYVVYDPTGASSYTSTTDTSLPSTFSDGNRMMFATLYILSGIIEKELLLEVAINSEDDVNIYTATTVTETNKGFDVVARA</sequence>
<protein>
    <submittedName>
        <fullName evidence="1">Uncharacterized protein</fullName>
    </submittedName>
</protein>
<dbReference type="AlphaFoldDB" id="X1DZP1"/>
<gene>
    <name evidence="1" type="ORF">S01H4_65455</name>
</gene>
<dbReference type="EMBL" id="BART01040064">
    <property type="protein sequence ID" value="GAH25747.1"/>
    <property type="molecule type" value="Genomic_DNA"/>
</dbReference>
<proteinExistence type="predicted"/>
<comment type="caution">
    <text evidence="1">The sequence shown here is derived from an EMBL/GenBank/DDBJ whole genome shotgun (WGS) entry which is preliminary data.</text>
</comment>
<feature type="non-terminal residue" evidence="1">
    <location>
        <position position="1"/>
    </location>
</feature>
<name>X1DZP1_9ZZZZ</name>
<accession>X1DZP1</accession>